<organism evidence="6 7">
    <name type="scientific">bacterium (Candidatus Gribaldobacteria) CG_4_10_14_0_8_um_filter_33_9</name>
    <dbReference type="NCBI Taxonomy" id="2014266"/>
    <lineage>
        <taxon>Bacteria</taxon>
        <taxon>Candidatus Gribaldobacteria</taxon>
    </lineage>
</organism>
<dbReference type="Gene3D" id="3.30.70.1660">
    <property type="match status" value="2"/>
</dbReference>
<dbReference type="InterPro" id="IPR050057">
    <property type="entry name" value="Prokaryotic/Mito_RF"/>
</dbReference>
<evidence type="ECO:0000259" key="5">
    <source>
        <dbReference type="SMART" id="SM00937"/>
    </source>
</evidence>
<dbReference type="SMART" id="SM00937">
    <property type="entry name" value="PCRF"/>
    <property type="match status" value="1"/>
</dbReference>
<dbReference type="Pfam" id="PF03462">
    <property type="entry name" value="PCRF"/>
    <property type="match status" value="1"/>
</dbReference>
<dbReference type="GO" id="GO:0003747">
    <property type="term" value="F:translation release factor activity"/>
    <property type="evidence" value="ECO:0007669"/>
    <property type="project" value="InterPro"/>
</dbReference>
<evidence type="ECO:0000313" key="7">
    <source>
        <dbReference type="Proteomes" id="UP000229371"/>
    </source>
</evidence>
<feature type="domain" description="Peptide chain release factor" evidence="5">
    <location>
        <begin position="1"/>
        <end position="73"/>
    </location>
</feature>
<evidence type="ECO:0000256" key="2">
    <source>
        <dbReference type="ARBA" id="ARBA00010835"/>
    </source>
</evidence>
<protein>
    <submittedName>
        <fullName evidence="6">Peptide chain release factor 1</fullName>
    </submittedName>
</protein>
<comment type="function">
    <text evidence="1">Peptide chain release factor 1 directs the termination of translation in response to the peptide chain termination codons UAG and UAA.</text>
</comment>
<name>A0A2M7RPD9_9BACT</name>
<dbReference type="Gene3D" id="3.30.160.20">
    <property type="match status" value="1"/>
</dbReference>
<dbReference type="Pfam" id="PF00472">
    <property type="entry name" value="RF-1"/>
    <property type="match status" value="1"/>
</dbReference>
<evidence type="ECO:0000313" key="6">
    <source>
        <dbReference type="EMBL" id="PIZ01192.1"/>
    </source>
</evidence>
<dbReference type="SUPFAM" id="SSF75620">
    <property type="entry name" value="Release factor"/>
    <property type="match status" value="1"/>
</dbReference>
<sequence>MDSNTIIVEIRAGTGGDEAALFAKELFRMYSRYALKKNWQFQILDSNETGINGFKQVVFKIKGEGAYEEMKQEGGVHRVQRIPKTEKSSRIHTSTISVAVLPMPESKQFAFNMSDIKIDVFKSSGPGGQNVNKRETATRVTHIPTGIVVSSQTARNLEENKNTALNILQAKLLEKEKTERENQISAERRTQIGSADRSEKIRTYNFPQDRITDHRIKKSWGNIEKILDGNLEVIINKFKNNI</sequence>
<dbReference type="InterPro" id="IPR005139">
    <property type="entry name" value="PCRF"/>
</dbReference>
<dbReference type="PANTHER" id="PTHR43804">
    <property type="entry name" value="LD18447P"/>
    <property type="match status" value="1"/>
</dbReference>
<evidence type="ECO:0000256" key="3">
    <source>
        <dbReference type="ARBA" id="ARBA00022481"/>
    </source>
</evidence>
<gene>
    <name evidence="6" type="ORF">COY61_00445</name>
</gene>
<dbReference type="FunFam" id="3.30.70.1660:FF:000002">
    <property type="entry name" value="Peptide chain release factor 1"/>
    <property type="match status" value="1"/>
</dbReference>
<comment type="similarity">
    <text evidence="2">Belongs to the prokaryotic/mitochondrial release factor family.</text>
</comment>
<accession>A0A2M7RPD9</accession>
<dbReference type="InterPro" id="IPR045853">
    <property type="entry name" value="Pep_chain_release_fac_I_sf"/>
</dbReference>
<dbReference type="AlphaFoldDB" id="A0A2M7RPD9"/>
<evidence type="ECO:0000256" key="4">
    <source>
        <dbReference type="ARBA" id="ARBA00022917"/>
    </source>
</evidence>
<dbReference type="EMBL" id="PFMI01000011">
    <property type="protein sequence ID" value="PIZ01192.1"/>
    <property type="molecule type" value="Genomic_DNA"/>
</dbReference>
<comment type="caution">
    <text evidence="6">The sequence shown here is derived from an EMBL/GenBank/DDBJ whole genome shotgun (WGS) entry which is preliminary data.</text>
</comment>
<evidence type="ECO:0000256" key="1">
    <source>
        <dbReference type="ARBA" id="ARBA00002986"/>
    </source>
</evidence>
<dbReference type="GO" id="GO:0005737">
    <property type="term" value="C:cytoplasm"/>
    <property type="evidence" value="ECO:0007669"/>
    <property type="project" value="UniProtKB-ARBA"/>
</dbReference>
<proteinExistence type="inferred from homology"/>
<keyword evidence="4" id="KW-0648">Protein biosynthesis</keyword>
<reference evidence="7" key="1">
    <citation type="submission" date="2017-09" db="EMBL/GenBank/DDBJ databases">
        <title>Depth-based differentiation of microbial function through sediment-hosted aquifers and enrichment of novel symbionts in the deep terrestrial subsurface.</title>
        <authorList>
            <person name="Probst A.J."/>
            <person name="Ladd B."/>
            <person name="Jarett J.K."/>
            <person name="Geller-Mcgrath D.E."/>
            <person name="Sieber C.M.K."/>
            <person name="Emerson J.B."/>
            <person name="Anantharaman K."/>
            <person name="Thomas B.C."/>
            <person name="Malmstrom R."/>
            <person name="Stieglmeier M."/>
            <person name="Klingl A."/>
            <person name="Woyke T."/>
            <person name="Ryan C.M."/>
            <person name="Banfield J.F."/>
        </authorList>
    </citation>
    <scope>NUCLEOTIDE SEQUENCE [LARGE SCALE GENOMIC DNA]</scope>
</reference>
<dbReference type="Proteomes" id="UP000229371">
    <property type="component" value="Unassembled WGS sequence"/>
</dbReference>
<keyword evidence="3" id="KW-0488">Methylation</keyword>
<dbReference type="InterPro" id="IPR000352">
    <property type="entry name" value="Pep_chain_release_fac_I"/>
</dbReference>
<dbReference type="PANTHER" id="PTHR43804:SF7">
    <property type="entry name" value="LD18447P"/>
    <property type="match status" value="1"/>
</dbReference>